<dbReference type="PANTHER" id="PTHR40079">
    <property type="entry name" value="MANNAN ENDO-1,4-BETA-MANNOSIDASE E-RELATED"/>
    <property type="match status" value="1"/>
</dbReference>
<keyword evidence="6" id="KW-0472">Membrane</keyword>
<keyword evidence="7" id="KW-0732">Signal</keyword>
<evidence type="ECO:0000256" key="4">
    <source>
        <dbReference type="PROSITE-ProRule" id="PRU01100"/>
    </source>
</evidence>
<dbReference type="Proteomes" id="UP000886653">
    <property type="component" value="Unassembled WGS sequence"/>
</dbReference>
<comment type="similarity">
    <text evidence="1 4">Belongs to the glycosyl hydrolase 26 family.</text>
</comment>
<keyword evidence="6" id="KW-0812">Transmembrane</keyword>
<keyword evidence="10" id="KW-1185">Reference proteome</keyword>
<keyword evidence="3 4" id="KW-0326">Glycosidase</keyword>
<comment type="caution">
    <text evidence="9">The sequence shown here is derived from an EMBL/GenBank/DDBJ whole genome shotgun (WGS) entry which is preliminary data.</text>
</comment>
<name>A0A9P6NLG6_9BASI</name>
<dbReference type="GO" id="GO:0016985">
    <property type="term" value="F:mannan endo-1,4-beta-mannosidase activity"/>
    <property type="evidence" value="ECO:0007669"/>
    <property type="project" value="InterPro"/>
</dbReference>
<dbReference type="AlphaFoldDB" id="A0A9P6NLG6"/>
<evidence type="ECO:0000313" key="10">
    <source>
        <dbReference type="Proteomes" id="UP000886653"/>
    </source>
</evidence>
<gene>
    <name evidence="9" type="ORF">CROQUDRAFT_133191</name>
</gene>
<feature type="chain" id="PRO_5040481959" description="GH26 domain-containing protein" evidence="7">
    <location>
        <begin position="28"/>
        <end position="469"/>
    </location>
</feature>
<evidence type="ECO:0000259" key="8">
    <source>
        <dbReference type="PROSITE" id="PS51764"/>
    </source>
</evidence>
<dbReference type="InterPro" id="IPR017853">
    <property type="entry name" value="GH"/>
</dbReference>
<proteinExistence type="inferred from homology"/>
<dbReference type="InterPro" id="IPR022790">
    <property type="entry name" value="GH26_dom"/>
</dbReference>
<keyword evidence="2 4" id="KW-0378">Hydrolase</keyword>
<feature type="signal peptide" evidence="7">
    <location>
        <begin position="1"/>
        <end position="27"/>
    </location>
</feature>
<protein>
    <recommendedName>
        <fullName evidence="8">GH26 domain-containing protein</fullName>
    </recommendedName>
</protein>
<feature type="transmembrane region" description="Helical" evidence="6">
    <location>
        <begin position="450"/>
        <end position="468"/>
    </location>
</feature>
<evidence type="ECO:0000313" key="9">
    <source>
        <dbReference type="EMBL" id="KAG0146342.1"/>
    </source>
</evidence>
<dbReference type="PANTHER" id="PTHR40079:SF4">
    <property type="entry name" value="GH26 DOMAIN-CONTAINING PROTEIN-RELATED"/>
    <property type="match status" value="1"/>
</dbReference>
<evidence type="ECO:0000256" key="6">
    <source>
        <dbReference type="SAM" id="Phobius"/>
    </source>
</evidence>
<dbReference type="Gene3D" id="3.20.20.80">
    <property type="entry name" value="Glycosidases"/>
    <property type="match status" value="1"/>
</dbReference>
<feature type="region of interest" description="Disordered" evidence="5">
    <location>
        <begin position="416"/>
        <end position="442"/>
    </location>
</feature>
<organism evidence="9 10">
    <name type="scientific">Cronartium quercuum f. sp. fusiforme G11</name>
    <dbReference type="NCBI Taxonomy" id="708437"/>
    <lineage>
        <taxon>Eukaryota</taxon>
        <taxon>Fungi</taxon>
        <taxon>Dikarya</taxon>
        <taxon>Basidiomycota</taxon>
        <taxon>Pucciniomycotina</taxon>
        <taxon>Pucciniomycetes</taxon>
        <taxon>Pucciniales</taxon>
        <taxon>Coleosporiaceae</taxon>
        <taxon>Cronartium</taxon>
    </lineage>
</organism>
<dbReference type="GO" id="GO:0006080">
    <property type="term" value="P:substituted mannan metabolic process"/>
    <property type="evidence" value="ECO:0007669"/>
    <property type="project" value="InterPro"/>
</dbReference>
<evidence type="ECO:0000256" key="1">
    <source>
        <dbReference type="ARBA" id="ARBA00007754"/>
    </source>
</evidence>
<dbReference type="InterPro" id="IPR000805">
    <property type="entry name" value="Glyco_hydro_26"/>
</dbReference>
<accession>A0A9P6NLG6</accession>
<evidence type="ECO:0000256" key="7">
    <source>
        <dbReference type="SAM" id="SignalP"/>
    </source>
</evidence>
<feature type="active site" description="Nucleophile" evidence="4">
    <location>
        <position position="320"/>
    </location>
</feature>
<sequence length="469" mass="50650">MFTLRPPASPFFSLVVALAAFSKLVLSLGPLEPNLTNSGTDSYESLLSFGYDTHSDGQVYLAAWINPAQPFYDTPAAFNKRIGFNAYAFQFAQTIPITPYSDVFGTGGSINETLLELSGTSAAVFLTVYPLSLGGVSDGDLTVLANQIATYQTAPYNRDVFLRFGPEMQGNWMTYGVQPTAFVALWKRMHDIIRSIAPKTVLVWAPNAAMGYPFGATAASVSPSSDVNVLDTNHNGQLDGGDDAYAPYYPGDDYVDWNAISWYWKGSVYPYTVNQVQPVGYAAGAMTGHSPAGAIGTGPAESFTGFYGTYCQTKPCMFAEMGAAFHANTTSGVGPGQLAIETAWWQDTLTSTSFMDAYPKMKMFMLFEQIKTEDANDLRDFRLTNDSAVRGNFLKDLSTVSSRYVWAQNRASSIAGSASSNRTSGSSTSLPSQTKKPSIFRNDASQSASAPQLLGMLGFLGTFFLLVIT</sequence>
<feature type="compositionally biased region" description="Low complexity" evidence="5">
    <location>
        <begin position="417"/>
        <end position="434"/>
    </location>
</feature>
<dbReference type="PROSITE" id="PS51764">
    <property type="entry name" value="GH26"/>
    <property type="match status" value="1"/>
</dbReference>
<reference evidence="9" key="1">
    <citation type="submission" date="2013-11" db="EMBL/GenBank/DDBJ databases">
        <title>Genome sequence of the fusiform rust pathogen reveals effectors for host alternation and coevolution with pine.</title>
        <authorList>
            <consortium name="DOE Joint Genome Institute"/>
            <person name="Smith K."/>
            <person name="Pendleton A."/>
            <person name="Kubisiak T."/>
            <person name="Anderson C."/>
            <person name="Salamov A."/>
            <person name="Aerts A."/>
            <person name="Riley R."/>
            <person name="Clum A."/>
            <person name="Lindquist E."/>
            <person name="Ence D."/>
            <person name="Campbell M."/>
            <person name="Kronenberg Z."/>
            <person name="Feau N."/>
            <person name="Dhillon B."/>
            <person name="Hamelin R."/>
            <person name="Burleigh J."/>
            <person name="Smith J."/>
            <person name="Yandell M."/>
            <person name="Nelson C."/>
            <person name="Grigoriev I."/>
            <person name="Davis J."/>
        </authorList>
    </citation>
    <scope>NUCLEOTIDE SEQUENCE</scope>
    <source>
        <strain evidence="9">G11</strain>
    </source>
</reference>
<evidence type="ECO:0000256" key="3">
    <source>
        <dbReference type="ARBA" id="ARBA00023295"/>
    </source>
</evidence>
<feature type="active site" description="Proton donor" evidence="4">
    <location>
        <position position="167"/>
    </location>
</feature>
<evidence type="ECO:0000256" key="5">
    <source>
        <dbReference type="SAM" id="MobiDB-lite"/>
    </source>
</evidence>
<dbReference type="OrthoDB" id="428177at2759"/>
<dbReference type="SUPFAM" id="SSF51445">
    <property type="entry name" value="(Trans)glycosidases"/>
    <property type="match status" value="1"/>
</dbReference>
<feature type="domain" description="GH26" evidence="8">
    <location>
        <begin position="30"/>
        <end position="393"/>
    </location>
</feature>
<dbReference type="EMBL" id="MU167262">
    <property type="protein sequence ID" value="KAG0146342.1"/>
    <property type="molecule type" value="Genomic_DNA"/>
</dbReference>
<evidence type="ECO:0000256" key="2">
    <source>
        <dbReference type="ARBA" id="ARBA00022801"/>
    </source>
</evidence>
<keyword evidence="6" id="KW-1133">Transmembrane helix</keyword>